<organism evidence="6 7">
    <name type="scientific">Tetradesmus obliquus</name>
    <name type="common">Green alga</name>
    <name type="synonym">Acutodesmus obliquus</name>
    <dbReference type="NCBI Taxonomy" id="3088"/>
    <lineage>
        <taxon>Eukaryota</taxon>
        <taxon>Viridiplantae</taxon>
        <taxon>Chlorophyta</taxon>
        <taxon>core chlorophytes</taxon>
        <taxon>Chlorophyceae</taxon>
        <taxon>CS clade</taxon>
        <taxon>Sphaeropleales</taxon>
        <taxon>Scenedesmaceae</taxon>
        <taxon>Tetradesmus</taxon>
    </lineage>
</organism>
<dbReference type="Gene3D" id="3.40.640.10">
    <property type="entry name" value="Type I PLP-dependent aspartate aminotransferase-like (Major domain)"/>
    <property type="match status" value="1"/>
</dbReference>
<dbReference type="PANTHER" id="PTHR43807:SF20">
    <property type="entry name" value="FI04487P"/>
    <property type="match status" value="1"/>
</dbReference>
<dbReference type="CDD" id="cd00609">
    <property type="entry name" value="AAT_like"/>
    <property type="match status" value="1"/>
</dbReference>
<dbReference type="InterPro" id="IPR015424">
    <property type="entry name" value="PyrdxlP-dep_Trfase"/>
</dbReference>
<dbReference type="SUPFAM" id="SSF53383">
    <property type="entry name" value="PLP-dependent transferases"/>
    <property type="match status" value="1"/>
</dbReference>
<dbReference type="EMBL" id="CP126215">
    <property type="protein sequence ID" value="WIA17370.1"/>
    <property type="molecule type" value="Genomic_DNA"/>
</dbReference>
<keyword evidence="7" id="KW-1185">Reference proteome</keyword>
<keyword evidence="3" id="KW-0808">Transferase</keyword>
<feature type="domain" description="Aminotransferase class I/classII large" evidence="5">
    <location>
        <begin position="43"/>
        <end position="397"/>
    </location>
</feature>
<dbReference type="Pfam" id="PF00155">
    <property type="entry name" value="Aminotran_1_2"/>
    <property type="match status" value="1"/>
</dbReference>
<evidence type="ECO:0000313" key="7">
    <source>
        <dbReference type="Proteomes" id="UP001244341"/>
    </source>
</evidence>
<evidence type="ECO:0000256" key="3">
    <source>
        <dbReference type="ARBA" id="ARBA00022679"/>
    </source>
</evidence>
<comment type="cofactor">
    <cofactor evidence="1">
        <name>pyridoxal 5'-phosphate</name>
        <dbReference type="ChEBI" id="CHEBI:597326"/>
    </cofactor>
</comment>
<keyword evidence="2" id="KW-0032">Aminotransferase</keyword>
<evidence type="ECO:0000313" key="6">
    <source>
        <dbReference type="EMBL" id="WIA17370.1"/>
    </source>
</evidence>
<dbReference type="Gene3D" id="3.90.1150.10">
    <property type="entry name" value="Aspartate Aminotransferase, domain 1"/>
    <property type="match status" value="1"/>
</dbReference>
<evidence type="ECO:0000256" key="4">
    <source>
        <dbReference type="ARBA" id="ARBA00022898"/>
    </source>
</evidence>
<evidence type="ECO:0000259" key="5">
    <source>
        <dbReference type="Pfam" id="PF00155"/>
    </source>
</evidence>
<dbReference type="InterPro" id="IPR004839">
    <property type="entry name" value="Aminotransferase_I/II_large"/>
</dbReference>
<reference evidence="6 7" key="1">
    <citation type="submission" date="2023-05" db="EMBL/GenBank/DDBJ databases">
        <title>A 100% complete, gapless, phased diploid assembly of the Scenedesmus obliquus UTEX 3031 genome.</title>
        <authorList>
            <person name="Biondi T.C."/>
            <person name="Hanschen E.R."/>
            <person name="Kwon T."/>
            <person name="Eng W."/>
            <person name="Kruse C.P.S."/>
            <person name="Koehler S.I."/>
            <person name="Kunde Y."/>
            <person name="Gleasner C.D."/>
            <person name="You Mak K.T."/>
            <person name="Polle J."/>
            <person name="Hovde B.T."/>
            <person name="Starkenburg S.R."/>
        </authorList>
    </citation>
    <scope>NUCLEOTIDE SEQUENCE [LARGE SCALE GENOMIC DNA]</scope>
    <source>
        <strain evidence="6 7">DOE0152z</strain>
    </source>
</reference>
<dbReference type="NCBIfam" id="NF006488">
    <property type="entry name" value="PRK08912.1"/>
    <property type="match status" value="1"/>
</dbReference>
<accession>A0ABY8U7R7</accession>
<sequence>MGSESPADAANGLQQSKPLNYAFSGYATTIFEVMSKLAAEHKSVNLGQGFPDQEGPESMKEIASKALYEQSNQYPSLLGVPQLRQAVARHSEANQGLPCDWASETLITVGATEGIAAAFMGLVNPGDEVVVFEPMYDSYAGMAQQVGAKLVPVQLQPPNWDIPRQQLEAAFSDKTKFILVNTPHNPTGKVFTREELQFIADLCTRHNTYALADEVYEHLVFEPHQHLSLRALPGMAERTIRLGSAGKTFSFTAWKVGWMTGPAQLLAPIIKAHQFLVFTVASNLQHAVAYGLDEADWFYRGLGLELQAKRQQLQPRLEALGLSVLPAQGTYFLTADMSSMLKPGEDDVALCKRLTVEAGVTLIPLSAFYASDARPHNLVRFCFCKEDSKLDAACEKLAAYIKAGQKQQ</sequence>
<dbReference type="InterPro" id="IPR051326">
    <property type="entry name" value="Kynurenine-oxoglutarate_AT"/>
</dbReference>
<protein>
    <recommendedName>
        <fullName evidence="5">Aminotransferase class I/classII large domain-containing protein</fullName>
    </recommendedName>
</protein>
<keyword evidence="4" id="KW-0663">Pyridoxal phosphate</keyword>
<dbReference type="InterPro" id="IPR015421">
    <property type="entry name" value="PyrdxlP-dep_Trfase_major"/>
</dbReference>
<dbReference type="PANTHER" id="PTHR43807">
    <property type="entry name" value="FI04487P"/>
    <property type="match status" value="1"/>
</dbReference>
<dbReference type="InterPro" id="IPR015422">
    <property type="entry name" value="PyrdxlP-dep_Trfase_small"/>
</dbReference>
<evidence type="ECO:0000256" key="1">
    <source>
        <dbReference type="ARBA" id="ARBA00001933"/>
    </source>
</evidence>
<dbReference type="Proteomes" id="UP001244341">
    <property type="component" value="Chromosome 8b"/>
</dbReference>
<name>A0ABY8U7R7_TETOB</name>
<gene>
    <name evidence="6" type="ORF">OEZ85_014231</name>
</gene>
<evidence type="ECO:0000256" key="2">
    <source>
        <dbReference type="ARBA" id="ARBA00022576"/>
    </source>
</evidence>
<proteinExistence type="predicted"/>